<organism evidence="2 3">
    <name type="scientific">Lentinula raphanica</name>
    <dbReference type="NCBI Taxonomy" id="153919"/>
    <lineage>
        <taxon>Eukaryota</taxon>
        <taxon>Fungi</taxon>
        <taxon>Dikarya</taxon>
        <taxon>Basidiomycota</taxon>
        <taxon>Agaricomycotina</taxon>
        <taxon>Agaricomycetes</taxon>
        <taxon>Agaricomycetidae</taxon>
        <taxon>Agaricales</taxon>
        <taxon>Marasmiineae</taxon>
        <taxon>Omphalotaceae</taxon>
        <taxon>Lentinula</taxon>
    </lineage>
</organism>
<feature type="region of interest" description="Disordered" evidence="1">
    <location>
        <begin position="100"/>
        <end position="200"/>
    </location>
</feature>
<accession>A0AA38U5X3</accession>
<comment type="caution">
    <text evidence="2">The sequence shown here is derived from an EMBL/GenBank/DDBJ whole genome shotgun (WGS) entry which is preliminary data.</text>
</comment>
<name>A0AA38U5X3_9AGAR</name>
<feature type="compositionally biased region" description="Pro residues" evidence="1">
    <location>
        <begin position="110"/>
        <end position="120"/>
    </location>
</feature>
<feature type="compositionally biased region" description="Pro residues" evidence="1">
    <location>
        <begin position="154"/>
        <end position="163"/>
    </location>
</feature>
<gene>
    <name evidence="2" type="ORF">F5878DRAFT_24074</name>
</gene>
<feature type="compositionally biased region" description="Basic and acidic residues" evidence="1">
    <location>
        <begin position="142"/>
        <end position="153"/>
    </location>
</feature>
<feature type="compositionally biased region" description="Polar residues" evidence="1">
    <location>
        <begin position="129"/>
        <end position="141"/>
    </location>
</feature>
<sequence length="200" mass="21553">MDRTQRTLRAQTRAARRPRTPSPTRDEENPFVANAQALTAFNESISAVGNRRPRISAFGPAPVPLPTVTTENVRSVSESTEYVYQTAILPSGEHVRVLTPKAKRVIEGEPVPPLQPPPTPSRAAARPTQVPSLPGHSQGSHHSGDWEPRRDPPSDPPGFPPGFPGDEPDDEGPPDGPRRDPPEGLPDDGPPEGPPRRPGD</sequence>
<dbReference type="AlphaFoldDB" id="A0AA38U5X3"/>
<dbReference type="EMBL" id="MU807044">
    <property type="protein sequence ID" value="KAJ3832200.1"/>
    <property type="molecule type" value="Genomic_DNA"/>
</dbReference>
<keyword evidence="3" id="KW-1185">Reference proteome</keyword>
<reference evidence="2" key="1">
    <citation type="submission" date="2022-08" db="EMBL/GenBank/DDBJ databases">
        <authorList>
            <consortium name="DOE Joint Genome Institute"/>
            <person name="Min B."/>
            <person name="Riley R."/>
            <person name="Sierra-Patev S."/>
            <person name="Naranjo-Ortiz M."/>
            <person name="Looney B."/>
            <person name="Konkel Z."/>
            <person name="Slot J.C."/>
            <person name="Sakamoto Y."/>
            <person name="Steenwyk J.L."/>
            <person name="Rokas A."/>
            <person name="Carro J."/>
            <person name="Camarero S."/>
            <person name="Ferreira P."/>
            <person name="Molpeceres G."/>
            <person name="Ruiz-Duenas F.J."/>
            <person name="Serrano A."/>
            <person name="Henrissat B."/>
            <person name="Drula E."/>
            <person name="Hughes K.W."/>
            <person name="Mata J.L."/>
            <person name="Ishikawa N.K."/>
            <person name="Vargas-Isla R."/>
            <person name="Ushijima S."/>
            <person name="Smith C.A."/>
            <person name="Ahrendt S."/>
            <person name="Andreopoulos W."/>
            <person name="He G."/>
            <person name="Labutti K."/>
            <person name="Lipzen A."/>
            <person name="Ng V."/>
            <person name="Sandor L."/>
            <person name="Barry K."/>
            <person name="Martinez A.T."/>
            <person name="Xiao Y."/>
            <person name="Gibbons J.G."/>
            <person name="Terashima K."/>
            <person name="Hibbett D.S."/>
            <person name="Grigoriev I.V."/>
        </authorList>
    </citation>
    <scope>NUCLEOTIDE SEQUENCE</scope>
    <source>
        <strain evidence="2">TFB9207</strain>
    </source>
</reference>
<dbReference type="Proteomes" id="UP001163846">
    <property type="component" value="Unassembled WGS sequence"/>
</dbReference>
<evidence type="ECO:0000256" key="1">
    <source>
        <dbReference type="SAM" id="MobiDB-lite"/>
    </source>
</evidence>
<evidence type="ECO:0000313" key="2">
    <source>
        <dbReference type="EMBL" id="KAJ3832200.1"/>
    </source>
</evidence>
<protein>
    <submittedName>
        <fullName evidence="2">Uncharacterized protein</fullName>
    </submittedName>
</protein>
<feature type="region of interest" description="Disordered" evidence="1">
    <location>
        <begin position="1"/>
        <end position="29"/>
    </location>
</feature>
<proteinExistence type="predicted"/>
<evidence type="ECO:0000313" key="3">
    <source>
        <dbReference type="Proteomes" id="UP001163846"/>
    </source>
</evidence>
<feature type="non-terminal residue" evidence="2">
    <location>
        <position position="200"/>
    </location>
</feature>